<dbReference type="PANTHER" id="PTHR35111">
    <property type="entry name" value="F10A5.9-RELATED"/>
    <property type="match status" value="1"/>
</dbReference>
<name>A0AAN7F392_QUERU</name>
<proteinExistence type="predicted"/>
<dbReference type="AlphaFoldDB" id="A0AAN7F392"/>
<evidence type="ECO:0000313" key="2">
    <source>
        <dbReference type="Proteomes" id="UP001324115"/>
    </source>
</evidence>
<reference evidence="1 2" key="1">
    <citation type="journal article" date="2023" name="G3 (Bethesda)">
        <title>A haplotype-resolved chromosome-scale genome for Quercus rubra L. provides insights into the genetics of adaptive traits for red oak species.</title>
        <authorList>
            <person name="Kapoor B."/>
            <person name="Jenkins J."/>
            <person name="Schmutz J."/>
            <person name="Zhebentyayeva T."/>
            <person name="Kuelheim C."/>
            <person name="Coggeshall M."/>
            <person name="Heim C."/>
            <person name="Lasky J.R."/>
            <person name="Leites L."/>
            <person name="Islam-Faridi N."/>
            <person name="Romero-Severson J."/>
            <person name="DeLeo V.L."/>
            <person name="Lucas S.M."/>
            <person name="Lazic D."/>
            <person name="Gailing O."/>
            <person name="Carlson J."/>
            <person name="Staton M."/>
        </authorList>
    </citation>
    <scope>NUCLEOTIDE SEQUENCE [LARGE SCALE GENOMIC DNA]</scope>
    <source>
        <strain evidence="1">Pseudo-F2</strain>
    </source>
</reference>
<sequence>MLANINQTKAKMEIQKTKASPKKLKTSLCIPRLQRGNNNYTNKSKSLSPVTLLERFREAVFRLIMLSAMSKDTNNTSGSTDNIQRCHYPNDPHHSEAVADCIEFIKKKASTDENHDSSASISSIHASPEVILPVSVM</sequence>
<dbReference type="Proteomes" id="UP001324115">
    <property type="component" value="Unassembled WGS sequence"/>
</dbReference>
<protein>
    <submittedName>
        <fullName evidence="1">Uncharacterized protein</fullName>
    </submittedName>
</protein>
<keyword evidence="2" id="KW-1185">Reference proteome</keyword>
<comment type="caution">
    <text evidence="1">The sequence shown here is derived from an EMBL/GenBank/DDBJ whole genome shotgun (WGS) entry which is preliminary data.</text>
</comment>
<gene>
    <name evidence="1" type="ORF">RGQ29_022826</name>
</gene>
<dbReference type="EMBL" id="JAXUIC010000006">
    <property type="protein sequence ID" value="KAK4585313.1"/>
    <property type="molecule type" value="Genomic_DNA"/>
</dbReference>
<evidence type="ECO:0000313" key="1">
    <source>
        <dbReference type="EMBL" id="KAK4585313.1"/>
    </source>
</evidence>
<organism evidence="1 2">
    <name type="scientific">Quercus rubra</name>
    <name type="common">Northern red oak</name>
    <name type="synonym">Quercus borealis</name>
    <dbReference type="NCBI Taxonomy" id="3512"/>
    <lineage>
        <taxon>Eukaryota</taxon>
        <taxon>Viridiplantae</taxon>
        <taxon>Streptophyta</taxon>
        <taxon>Embryophyta</taxon>
        <taxon>Tracheophyta</taxon>
        <taxon>Spermatophyta</taxon>
        <taxon>Magnoliopsida</taxon>
        <taxon>eudicotyledons</taxon>
        <taxon>Gunneridae</taxon>
        <taxon>Pentapetalae</taxon>
        <taxon>rosids</taxon>
        <taxon>fabids</taxon>
        <taxon>Fagales</taxon>
        <taxon>Fagaceae</taxon>
        <taxon>Quercus</taxon>
    </lineage>
</organism>
<accession>A0AAN7F392</accession>
<dbReference type="PANTHER" id="PTHR35111:SF1">
    <property type="entry name" value="OS04G0115900 PROTEIN"/>
    <property type="match status" value="1"/>
</dbReference>